<evidence type="ECO:0000313" key="16">
    <source>
        <dbReference type="EMBL" id="AHG90712.1"/>
    </source>
</evidence>
<dbReference type="GO" id="GO:0016260">
    <property type="term" value="P:selenocysteine biosynthetic process"/>
    <property type="evidence" value="ECO:0007669"/>
    <property type="project" value="UniProtKB-UniRule"/>
</dbReference>
<evidence type="ECO:0000256" key="4">
    <source>
        <dbReference type="ARBA" id="ARBA00022490"/>
    </source>
</evidence>
<dbReference type="InterPro" id="IPR006195">
    <property type="entry name" value="aa-tRNA-synth_II"/>
</dbReference>
<keyword evidence="8 12" id="KW-0648">Protein biosynthesis</keyword>
<comment type="pathway">
    <text evidence="2 12">Aminoacyl-tRNA biosynthesis; selenocysteinyl-tRNA(Sec) biosynthesis; L-seryl-tRNA(Sec) from L-serine and tRNA(Sec): step 1/1.</text>
</comment>
<gene>
    <name evidence="12" type="primary">serS</name>
    <name evidence="16" type="ORF">J421_3175</name>
</gene>
<feature type="binding site" evidence="12">
    <location>
        <position position="386"/>
    </location>
    <ligand>
        <name>L-serine</name>
        <dbReference type="ChEBI" id="CHEBI:33384"/>
    </ligand>
</feature>
<protein>
    <recommendedName>
        <fullName evidence="12">Serine--tRNA ligase</fullName>
        <ecNumber evidence="12">6.1.1.11</ecNumber>
    </recommendedName>
    <alternativeName>
        <fullName evidence="12">Seryl-tRNA synthetase</fullName>
        <shortName evidence="12">SerRS</shortName>
    </alternativeName>
    <alternativeName>
        <fullName evidence="12">Seryl-tRNA(Ser/Sec) synthetase</fullName>
    </alternativeName>
</protein>
<keyword evidence="6 12" id="KW-0547">Nucleotide-binding</keyword>
<dbReference type="eggNOG" id="COG0172">
    <property type="taxonomic scope" value="Bacteria"/>
</dbReference>
<dbReference type="GO" id="GO:0005737">
    <property type="term" value="C:cytoplasm"/>
    <property type="evidence" value="ECO:0007669"/>
    <property type="project" value="UniProtKB-SubCell"/>
</dbReference>
<proteinExistence type="inferred from homology"/>
<feature type="binding site" evidence="12 13">
    <location>
        <position position="286"/>
    </location>
    <ligand>
        <name>L-serine</name>
        <dbReference type="ChEBI" id="CHEBI:33384"/>
    </ligand>
</feature>
<dbReference type="InterPro" id="IPR033729">
    <property type="entry name" value="SerRS_core"/>
</dbReference>
<dbReference type="InterPro" id="IPR015866">
    <property type="entry name" value="Ser-tRNA-synth_1_N"/>
</dbReference>
<evidence type="ECO:0000256" key="1">
    <source>
        <dbReference type="ARBA" id="ARBA00004496"/>
    </source>
</evidence>
<dbReference type="InterPro" id="IPR010978">
    <property type="entry name" value="tRNA-bd_arm"/>
</dbReference>
<evidence type="ECO:0000256" key="5">
    <source>
        <dbReference type="ARBA" id="ARBA00022598"/>
    </source>
</evidence>
<dbReference type="PANTHER" id="PTHR43697">
    <property type="entry name" value="SERYL-TRNA SYNTHETASE"/>
    <property type="match status" value="1"/>
</dbReference>
<dbReference type="HOGENOM" id="CLU_023797_1_1_0"/>
<evidence type="ECO:0000256" key="2">
    <source>
        <dbReference type="ARBA" id="ARBA00005045"/>
    </source>
</evidence>
<comment type="domain">
    <text evidence="12">Consists of two distinct domains, a catalytic core and a N-terminal extension that is involved in tRNA binding.</text>
</comment>
<dbReference type="FunCoup" id="W0RJW4">
    <property type="interactions" value="523"/>
</dbReference>
<dbReference type="EC" id="6.1.1.11" evidence="12"/>
<dbReference type="RefSeq" id="WP_025412178.1">
    <property type="nucleotide sequence ID" value="NZ_CP007128.1"/>
</dbReference>
<feature type="binding site" evidence="13">
    <location>
        <position position="232"/>
    </location>
    <ligand>
        <name>L-serine</name>
        <dbReference type="ChEBI" id="CHEBI:33384"/>
    </ligand>
</feature>
<dbReference type="HAMAP" id="MF_00176">
    <property type="entry name" value="Ser_tRNA_synth_type1"/>
    <property type="match status" value="1"/>
</dbReference>
<feature type="binding site" evidence="12 14">
    <location>
        <begin position="263"/>
        <end position="265"/>
    </location>
    <ligand>
        <name>ATP</name>
        <dbReference type="ChEBI" id="CHEBI:30616"/>
    </ligand>
</feature>
<reference evidence="16 17" key="1">
    <citation type="journal article" date="2014" name="Genome Announc.">
        <title>Genome Sequence and Methylome of Soil Bacterium Gemmatirosa kalamazoonensis KBS708T, a Member of the Rarely Cultivated Gemmatimonadetes Phylum.</title>
        <authorList>
            <person name="Debruyn J.M."/>
            <person name="Radosevich M."/>
            <person name="Wommack K.E."/>
            <person name="Polson S.W."/>
            <person name="Hauser L.J."/>
            <person name="Fawaz M.N."/>
            <person name="Korlach J."/>
            <person name="Tsai Y.C."/>
        </authorList>
    </citation>
    <scope>NUCLEOTIDE SEQUENCE [LARGE SCALE GENOMIC DNA]</scope>
    <source>
        <strain evidence="16 17">KBS708</strain>
    </source>
</reference>
<dbReference type="Pfam" id="PF02403">
    <property type="entry name" value="Seryl_tRNA_N"/>
    <property type="match status" value="1"/>
</dbReference>
<dbReference type="PATRIC" id="fig|861299.3.peg.3226"/>
<dbReference type="InterPro" id="IPR042103">
    <property type="entry name" value="SerRS_1_N_sf"/>
</dbReference>
<evidence type="ECO:0000256" key="13">
    <source>
        <dbReference type="PIRSR" id="PIRSR001529-1"/>
    </source>
</evidence>
<dbReference type="AlphaFoldDB" id="W0RJW4"/>
<evidence type="ECO:0000256" key="14">
    <source>
        <dbReference type="PIRSR" id="PIRSR001529-2"/>
    </source>
</evidence>
<feature type="binding site" evidence="13">
    <location>
        <position position="384"/>
    </location>
    <ligand>
        <name>L-serine</name>
        <dbReference type="ChEBI" id="CHEBI:33384"/>
    </ligand>
</feature>
<comment type="caution">
    <text evidence="12">Lacks conserved residue(s) required for the propagation of feature annotation.</text>
</comment>
<evidence type="ECO:0000256" key="9">
    <source>
        <dbReference type="ARBA" id="ARBA00023146"/>
    </source>
</evidence>
<keyword evidence="4 12" id="KW-0963">Cytoplasm</keyword>
<evidence type="ECO:0000256" key="10">
    <source>
        <dbReference type="ARBA" id="ARBA00047929"/>
    </source>
</evidence>
<evidence type="ECO:0000313" key="17">
    <source>
        <dbReference type="Proteomes" id="UP000019151"/>
    </source>
</evidence>
<dbReference type="GO" id="GO:0005524">
    <property type="term" value="F:ATP binding"/>
    <property type="evidence" value="ECO:0007669"/>
    <property type="project" value="UniProtKB-UniRule"/>
</dbReference>
<feature type="binding site" evidence="13">
    <location>
        <position position="263"/>
    </location>
    <ligand>
        <name>L-serine</name>
        <dbReference type="ChEBI" id="CHEBI:33384"/>
    </ligand>
</feature>
<dbReference type="InterPro" id="IPR002317">
    <property type="entry name" value="Ser-tRNA-ligase_type_1"/>
</dbReference>
<organism evidence="16 17">
    <name type="scientific">Gemmatirosa kalamazoonensis</name>
    <dbReference type="NCBI Taxonomy" id="861299"/>
    <lineage>
        <taxon>Bacteria</taxon>
        <taxon>Pseudomonadati</taxon>
        <taxon>Gemmatimonadota</taxon>
        <taxon>Gemmatimonadia</taxon>
        <taxon>Gemmatimonadales</taxon>
        <taxon>Gemmatimonadaceae</taxon>
        <taxon>Gemmatirosa</taxon>
    </lineage>
</organism>
<dbReference type="OrthoDB" id="9804647at2"/>
<evidence type="ECO:0000256" key="7">
    <source>
        <dbReference type="ARBA" id="ARBA00022840"/>
    </source>
</evidence>
<name>W0RJW4_9BACT</name>
<comment type="similarity">
    <text evidence="3 12">Belongs to the class-II aminoacyl-tRNA synthetase family. Type-1 seryl-tRNA synthetase subfamily.</text>
</comment>
<comment type="subunit">
    <text evidence="12">Homodimer. The tRNA molecule binds across the dimer.</text>
</comment>
<dbReference type="EMBL" id="CP007128">
    <property type="protein sequence ID" value="AHG90712.1"/>
    <property type="molecule type" value="Genomic_DNA"/>
</dbReference>
<dbReference type="STRING" id="861299.J421_3175"/>
<dbReference type="Pfam" id="PF00587">
    <property type="entry name" value="tRNA-synt_2b"/>
    <property type="match status" value="1"/>
</dbReference>
<comment type="catalytic activity">
    <reaction evidence="11 12">
        <text>tRNA(Ser) + L-serine + ATP = L-seryl-tRNA(Ser) + AMP + diphosphate + H(+)</text>
        <dbReference type="Rhea" id="RHEA:12292"/>
        <dbReference type="Rhea" id="RHEA-COMP:9669"/>
        <dbReference type="Rhea" id="RHEA-COMP:9703"/>
        <dbReference type="ChEBI" id="CHEBI:15378"/>
        <dbReference type="ChEBI" id="CHEBI:30616"/>
        <dbReference type="ChEBI" id="CHEBI:33019"/>
        <dbReference type="ChEBI" id="CHEBI:33384"/>
        <dbReference type="ChEBI" id="CHEBI:78442"/>
        <dbReference type="ChEBI" id="CHEBI:78533"/>
        <dbReference type="ChEBI" id="CHEBI:456215"/>
        <dbReference type="EC" id="6.1.1.11"/>
    </reaction>
</comment>
<sequence>MHDLKLVRERPELLRDALRRREALDGAGPLLDRVETLERERRSLIAAVEERKAERNATSQEVAKRKRAGEDAEALIARGRALGEEIAAMDARRAAAEQELDAALLELPNIPLPDVPSGGEECNVVVRTWGEPRATDGLRPHWEIGQALGLFDLERGAKVSGSGFVFYRGRGARLVRALMNFFLDTHAREHGYEEVWAPALVNRASMTGTGQLPKFEDDAYAVRGDDLFLIPTAEVPVTNLYRDELLDAAQLPMAFTAYTPCFRREAGSAGKDTRGIQRMHQFDKVELVRYATPEDAANQLEILTGHAETLLRRLGLPYRVKLLAAGDTGFSSAKTYDLEVFAPGVGSWLEVSSCSTFGDFQARRANIRYRPAPGEKPRFVHTLNGSALAFPRIVASLLEHYQQADGTVPLPEPLHPYVGDDALRPAAR</sequence>
<dbReference type="NCBIfam" id="TIGR00414">
    <property type="entry name" value="serS"/>
    <property type="match status" value="1"/>
</dbReference>
<keyword evidence="5 12" id="KW-0436">Ligase</keyword>
<dbReference type="Gene3D" id="3.30.930.10">
    <property type="entry name" value="Bira Bifunctional Protein, Domain 2"/>
    <property type="match status" value="1"/>
</dbReference>
<keyword evidence="9 12" id="KW-0030">Aminoacyl-tRNA synthetase</keyword>
<dbReference type="UniPathway" id="UPA00906">
    <property type="reaction ID" value="UER00895"/>
</dbReference>
<dbReference type="PANTHER" id="PTHR43697:SF1">
    <property type="entry name" value="SERINE--TRNA LIGASE"/>
    <property type="match status" value="1"/>
</dbReference>
<feature type="binding site" evidence="12">
    <location>
        <begin position="232"/>
        <end position="234"/>
    </location>
    <ligand>
        <name>L-serine</name>
        <dbReference type="ChEBI" id="CHEBI:33384"/>
    </ligand>
</feature>
<comment type="subcellular location">
    <subcellularLocation>
        <location evidence="1 12">Cytoplasm</location>
    </subcellularLocation>
</comment>
<evidence type="ECO:0000256" key="11">
    <source>
        <dbReference type="ARBA" id="ARBA00048823"/>
    </source>
</evidence>
<dbReference type="CDD" id="cd00770">
    <property type="entry name" value="SerRS_core"/>
    <property type="match status" value="1"/>
</dbReference>
<keyword evidence="7 12" id="KW-0067">ATP-binding</keyword>
<feature type="binding site" evidence="12 14">
    <location>
        <begin position="350"/>
        <end position="353"/>
    </location>
    <ligand>
        <name>ATP</name>
        <dbReference type="ChEBI" id="CHEBI:30616"/>
    </ligand>
</feature>
<dbReference type="GO" id="GO:0006434">
    <property type="term" value="P:seryl-tRNA aminoacylation"/>
    <property type="evidence" value="ECO:0007669"/>
    <property type="project" value="UniProtKB-UniRule"/>
</dbReference>
<dbReference type="SUPFAM" id="SSF55681">
    <property type="entry name" value="Class II aaRS and biotin synthetases"/>
    <property type="match status" value="1"/>
</dbReference>
<accession>W0RJW4</accession>
<dbReference type="PRINTS" id="PR00981">
    <property type="entry name" value="TRNASYNTHSER"/>
</dbReference>
<keyword evidence="17" id="KW-1185">Reference proteome</keyword>
<dbReference type="Proteomes" id="UP000019151">
    <property type="component" value="Chromosome"/>
</dbReference>
<dbReference type="InterPro" id="IPR002314">
    <property type="entry name" value="aa-tRNA-synt_IIb"/>
</dbReference>
<dbReference type="KEGG" id="gba:J421_3175"/>
<comment type="function">
    <text evidence="12">Catalyzes the attachment of serine to tRNA(Ser). Is also able to aminoacylate tRNA(Sec) with serine, to form the misacylated tRNA L-seryl-tRNA(Sec), which will be further converted into selenocysteinyl-tRNA(Sec).</text>
</comment>
<dbReference type="PROSITE" id="PS50862">
    <property type="entry name" value="AA_TRNA_LIGASE_II"/>
    <property type="match status" value="1"/>
</dbReference>
<evidence type="ECO:0000256" key="8">
    <source>
        <dbReference type="ARBA" id="ARBA00022917"/>
    </source>
</evidence>
<dbReference type="Gene3D" id="1.10.287.40">
    <property type="entry name" value="Serine-tRNA synthetase, tRNA binding domain"/>
    <property type="match status" value="1"/>
</dbReference>
<evidence type="ECO:0000256" key="6">
    <source>
        <dbReference type="ARBA" id="ARBA00022741"/>
    </source>
</evidence>
<evidence type="ECO:0000256" key="3">
    <source>
        <dbReference type="ARBA" id="ARBA00010728"/>
    </source>
</evidence>
<dbReference type="InParanoid" id="W0RJW4"/>
<evidence type="ECO:0000256" key="12">
    <source>
        <dbReference type="HAMAP-Rule" id="MF_00176"/>
    </source>
</evidence>
<dbReference type="SUPFAM" id="SSF46589">
    <property type="entry name" value="tRNA-binding arm"/>
    <property type="match status" value="1"/>
</dbReference>
<dbReference type="GO" id="GO:0004828">
    <property type="term" value="F:serine-tRNA ligase activity"/>
    <property type="evidence" value="ECO:0007669"/>
    <property type="project" value="UniProtKB-UniRule"/>
</dbReference>
<dbReference type="PIRSF" id="PIRSF001529">
    <property type="entry name" value="Ser-tRNA-synth_IIa"/>
    <property type="match status" value="1"/>
</dbReference>
<dbReference type="InterPro" id="IPR045864">
    <property type="entry name" value="aa-tRNA-synth_II/BPL/LPL"/>
</dbReference>
<evidence type="ECO:0000259" key="15">
    <source>
        <dbReference type="PROSITE" id="PS50862"/>
    </source>
</evidence>
<comment type="catalytic activity">
    <reaction evidence="10 12">
        <text>tRNA(Sec) + L-serine + ATP = L-seryl-tRNA(Sec) + AMP + diphosphate + H(+)</text>
        <dbReference type="Rhea" id="RHEA:42580"/>
        <dbReference type="Rhea" id="RHEA-COMP:9742"/>
        <dbReference type="Rhea" id="RHEA-COMP:10128"/>
        <dbReference type="ChEBI" id="CHEBI:15378"/>
        <dbReference type="ChEBI" id="CHEBI:30616"/>
        <dbReference type="ChEBI" id="CHEBI:33019"/>
        <dbReference type="ChEBI" id="CHEBI:33384"/>
        <dbReference type="ChEBI" id="CHEBI:78442"/>
        <dbReference type="ChEBI" id="CHEBI:78533"/>
        <dbReference type="ChEBI" id="CHEBI:456215"/>
        <dbReference type="EC" id="6.1.1.11"/>
    </reaction>
</comment>
<feature type="domain" description="Aminoacyl-transfer RNA synthetases class-II family profile" evidence="15">
    <location>
        <begin position="136"/>
        <end position="411"/>
    </location>
</feature>